<evidence type="ECO:0000313" key="6">
    <source>
        <dbReference type="Proteomes" id="UP001248709"/>
    </source>
</evidence>
<dbReference type="Pfam" id="PF12833">
    <property type="entry name" value="HTH_18"/>
    <property type="match status" value="1"/>
</dbReference>
<dbReference type="PANTHER" id="PTHR43280:SF2">
    <property type="entry name" value="HTH-TYPE TRANSCRIPTIONAL REGULATOR EXSA"/>
    <property type="match status" value="1"/>
</dbReference>
<proteinExistence type="predicted"/>
<dbReference type="SMART" id="SM00342">
    <property type="entry name" value="HTH_ARAC"/>
    <property type="match status" value="1"/>
</dbReference>
<dbReference type="SUPFAM" id="SSF46689">
    <property type="entry name" value="Homeodomain-like"/>
    <property type="match status" value="1"/>
</dbReference>
<protein>
    <submittedName>
        <fullName evidence="5">AraC-like DNA-binding protein</fullName>
    </submittedName>
</protein>
<keyword evidence="2" id="KW-0238">DNA-binding</keyword>
<dbReference type="PROSITE" id="PS01124">
    <property type="entry name" value="HTH_ARAC_FAMILY_2"/>
    <property type="match status" value="1"/>
</dbReference>
<sequence>MGKLSTCTFVPVQIGFEMDTEYYIEKSVNYCSKLNHSVLYFQFKMNRDSDIIRVLPDGCVDILFGCDPLRPYSHVCGSVLQTRQIHFQAGTTYFGVRFLPESGINRILSLKEALETEIPLMDLVKGKLGIYEDILRHDQFQLRIHYFEKYLLGTLLDVYQSPNLIDYCINQIYHSKGNITINQLADATGYSTRYIRIKFEDTLGISPKLFSQIVRFQQSLIMMLKHNIEPFEVIDEQGYYDQSHLIKEFKKFSKYTPLEIKAKWDHFVLDSERMTVSV</sequence>
<organism evidence="5 6">
    <name type="scientific">Paenibacillus forsythiae</name>
    <dbReference type="NCBI Taxonomy" id="365616"/>
    <lineage>
        <taxon>Bacteria</taxon>
        <taxon>Bacillati</taxon>
        <taxon>Bacillota</taxon>
        <taxon>Bacilli</taxon>
        <taxon>Bacillales</taxon>
        <taxon>Paenibacillaceae</taxon>
        <taxon>Paenibacillus</taxon>
    </lineage>
</organism>
<reference evidence="5 6" key="1">
    <citation type="submission" date="2023-07" db="EMBL/GenBank/DDBJ databases">
        <title>Genomic Encyclopedia of Type Strains, Phase IV (KMG-IV): sequencing the most valuable type-strain genomes for metagenomic binning, comparative biology and taxonomic classification.</title>
        <authorList>
            <person name="Goeker M."/>
        </authorList>
    </citation>
    <scope>NUCLEOTIDE SEQUENCE [LARGE SCALE GENOMIC DNA]</scope>
    <source>
        <strain evidence="5 6">T98</strain>
    </source>
</reference>
<feature type="domain" description="HTH araC/xylS-type" evidence="4">
    <location>
        <begin position="162"/>
        <end position="263"/>
    </location>
</feature>
<dbReference type="InterPro" id="IPR046532">
    <property type="entry name" value="DUF6597"/>
</dbReference>
<name>A0ABU3H7Y7_9BACL</name>
<evidence type="ECO:0000256" key="2">
    <source>
        <dbReference type="ARBA" id="ARBA00023125"/>
    </source>
</evidence>
<keyword evidence="6" id="KW-1185">Reference proteome</keyword>
<dbReference type="EMBL" id="JAUSUY010000004">
    <property type="protein sequence ID" value="MDT3425805.1"/>
    <property type="molecule type" value="Genomic_DNA"/>
</dbReference>
<gene>
    <name evidence="5" type="ORF">J2Z22_001324</name>
</gene>
<dbReference type="RefSeq" id="WP_025702286.1">
    <property type="nucleotide sequence ID" value="NZ_JAUSUY010000004.1"/>
</dbReference>
<comment type="caution">
    <text evidence="5">The sequence shown here is derived from an EMBL/GenBank/DDBJ whole genome shotgun (WGS) entry which is preliminary data.</text>
</comment>
<dbReference type="InterPro" id="IPR009057">
    <property type="entry name" value="Homeodomain-like_sf"/>
</dbReference>
<dbReference type="Proteomes" id="UP001248709">
    <property type="component" value="Unassembled WGS sequence"/>
</dbReference>
<dbReference type="InterPro" id="IPR018060">
    <property type="entry name" value="HTH_AraC"/>
</dbReference>
<accession>A0ABU3H7Y7</accession>
<evidence type="ECO:0000256" key="3">
    <source>
        <dbReference type="ARBA" id="ARBA00023163"/>
    </source>
</evidence>
<evidence type="ECO:0000256" key="1">
    <source>
        <dbReference type="ARBA" id="ARBA00023015"/>
    </source>
</evidence>
<evidence type="ECO:0000259" key="4">
    <source>
        <dbReference type="PROSITE" id="PS01124"/>
    </source>
</evidence>
<dbReference type="PANTHER" id="PTHR43280">
    <property type="entry name" value="ARAC-FAMILY TRANSCRIPTIONAL REGULATOR"/>
    <property type="match status" value="1"/>
</dbReference>
<dbReference type="Pfam" id="PF20240">
    <property type="entry name" value="DUF6597"/>
    <property type="match status" value="1"/>
</dbReference>
<dbReference type="Gene3D" id="1.10.10.60">
    <property type="entry name" value="Homeodomain-like"/>
    <property type="match status" value="1"/>
</dbReference>
<keyword evidence="3" id="KW-0804">Transcription</keyword>
<keyword evidence="1" id="KW-0805">Transcription regulation</keyword>
<evidence type="ECO:0000313" key="5">
    <source>
        <dbReference type="EMBL" id="MDT3425805.1"/>
    </source>
</evidence>